<feature type="transmembrane region" description="Helical" evidence="1">
    <location>
        <begin position="40"/>
        <end position="60"/>
    </location>
</feature>
<feature type="transmembrane region" description="Helical" evidence="1">
    <location>
        <begin position="14"/>
        <end position="33"/>
    </location>
</feature>
<dbReference type="KEGG" id="psco:LY89DRAFT_394756"/>
<feature type="domain" description="DUF7702" evidence="2">
    <location>
        <begin position="3"/>
        <end position="246"/>
    </location>
</feature>
<dbReference type="RefSeq" id="XP_018076484.1">
    <property type="nucleotide sequence ID" value="XM_018207221.1"/>
</dbReference>
<dbReference type="PANTHER" id="PTHR42109:SF2">
    <property type="entry name" value="INTEGRAL MEMBRANE PROTEIN"/>
    <property type="match status" value="1"/>
</dbReference>
<dbReference type="InParanoid" id="A0A194XPZ7"/>
<feature type="transmembrane region" description="Helical" evidence="1">
    <location>
        <begin position="111"/>
        <end position="130"/>
    </location>
</feature>
<dbReference type="OrthoDB" id="2560628at2759"/>
<feature type="transmembrane region" description="Helical" evidence="1">
    <location>
        <begin position="220"/>
        <end position="242"/>
    </location>
</feature>
<feature type="transmembrane region" description="Helical" evidence="1">
    <location>
        <begin position="66"/>
        <end position="91"/>
    </location>
</feature>
<keyword evidence="1" id="KW-1133">Transmembrane helix</keyword>
<dbReference type="GeneID" id="28816947"/>
<organism evidence="3 4">
    <name type="scientific">Mollisia scopiformis</name>
    <name type="common">Conifer needle endophyte fungus</name>
    <name type="synonym">Phialocephala scopiformis</name>
    <dbReference type="NCBI Taxonomy" id="149040"/>
    <lineage>
        <taxon>Eukaryota</taxon>
        <taxon>Fungi</taxon>
        <taxon>Dikarya</taxon>
        <taxon>Ascomycota</taxon>
        <taxon>Pezizomycotina</taxon>
        <taxon>Leotiomycetes</taxon>
        <taxon>Helotiales</taxon>
        <taxon>Mollisiaceae</taxon>
        <taxon>Mollisia</taxon>
    </lineage>
</organism>
<proteinExistence type="predicted"/>
<dbReference type="EMBL" id="KQ947407">
    <property type="protein sequence ID" value="KUJ22129.1"/>
    <property type="molecule type" value="Genomic_DNA"/>
</dbReference>
<reference evidence="3 4" key="1">
    <citation type="submission" date="2015-10" db="EMBL/GenBank/DDBJ databases">
        <title>Full genome of DAOMC 229536 Phialocephala scopiformis, a fungal endophyte of spruce producing the potent anti-insectan compound rugulosin.</title>
        <authorList>
            <consortium name="DOE Joint Genome Institute"/>
            <person name="Walker A.K."/>
            <person name="Frasz S.L."/>
            <person name="Seifert K.A."/>
            <person name="Miller J.D."/>
            <person name="Mondo S.J."/>
            <person name="Labutti K."/>
            <person name="Lipzen A."/>
            <person name="Dockter R."/>
            <person name="Kennedy M."/>
            <person name="Grigoriev I.V."/>
            <person name="Spatafora J.W."/>
        </authorList>
    </citation>
    <scope>NUCLEOTIDE SEQUENCE [LARGE SCALE GENOMIC DNA]</scope>
    <source>
        <strain evidence="3 4">CBS 120377</strain>
    </source>
</reference>
<dbReference type="Proteomes" id="UP000070700">
    <property type="component" value="Unassembled WGS sequence"/>
</dbReference>
<keyword evidence="1" id="KW-0472">Membrane</keyword>
<evidence type="ECO:0000313" key="4">
    <source>
        <dbReference type="Proteomes" id="UP000070700"/>
    </source>
</evidence>
<dbReference type="InterPro" id="IPR056119">
    <property type="entry name" value="DUF7702"/>
</dbReference>
<dbReference type="Pfam" id="PF24800">
    <property type="entry name" value="DUF7702"/>
    <property type="match status" value="1"/>
</dbReference>
<feature type="transmembrane region" description="Helical" evidence="1">
    <location>
        <begin position="150"/>
        <end position="171"/>
    </location>
</feature>
<gene>
    <name evidence="3" type="ORF">LY89DRAFT_394756</name>
</gene>
<protein>
    <recommendedName>
        <fullName evidence="2">DUF7702 domain-containing protein</fullName>
    </recommendedName>
</protein>
<feature type="transmembrane region" description="Helical" evidence="1">
    <location>
        <begin position="183"/>
        <end position="200"/>
    </location>
</feature>
<accession>A0A194XPZ7</accession>
<dbReference type="AlphaFoldDB" id="A0A194XPZ7"/>
<evidence type="ECO:0000313" key="3">
    <source>
        <dbReference type="EMBL" id="KUJ22129.1"/>
    </source>
</evidence>
<dbReference type="PANTHER" id="PTHR42109">
    <property type="entry name" value="UNPLACED GENOMIC SCAFFOLD UM_SCAF_CONTIG_1.265, WHOLE GENOME SHOTGUN SEQUENCE"/>
    <property type="match status" value="1"/>
</dbReference>
<sequence>MTLTYRNDVSIAELVFYIPSLFVAIYLAITHGFRRNSGWIYLILFCLARIIGPIMQLATIKNPDSVSLYTGSAILNSIGISPLEIATLGFLSRLLDSIHKSYNTFLHPRMLQLVQLIIVIGLILGIVGGIDAGNNFQSTGQYHPGTLNKAGTSLLIVSYVAIVIFTILIAFFVKHAEAGERRLFVAVAIALPFLLVRIVYSGLSTFSRNSRYNILTGNTTIFLCVALIEEAIIVFIFEVMGVTLKKQVKEQHVEAQAARQVDSSNSAQPMQPKKEHMALSIAKKTIIGRIVMAIIGSGKKEERNTEMQQPAR</sequence>
<name>A0A194XPZ7_MOLSC</name>
<evidence type="ECO:0000259" key="2">
    <source>
        <dbReference type="Pfam" id="PF24800"/>
    </source>
</evidence>
<keyword evidence="1" id="KW-0812">Transmembrane</keyword>
<evidence type="ECO:0000256" key="1">
    <source>
        <dbReference type="SAM" id="Phobius"/>
    </source>
</evidence>
<keyword evidence="4" id="KW-1185">Reference proteome</keyword>